<accession>A0A0R0D9G7</accession>
<feature type="transmembrane region" description="Helical" evidence="1">
    <location>
        <begin position="69"/>
        <end position="92"/>
    </location>
</feature>
<gene>
    <name evidence="2" type="ORF">ABB28_07070</name>
</gene>
<comment type="caution">
    <text evidence="2">The sequence shown here is derived from an EMBL/GenBank/DDBJ whole genome shotgun (WGS) entry which is preliminary data.</text>
</comment>
<sequence>MQVPTIGLSSLGFCSLALLATALSSLAFYAASPHCRWPRLHRAGRLGREIGTVAAVAGLWLWMANLGVGAGLVVALCVWMATAMLLPSLAAWHRPAALPARKPR</sequence>
<reference evidence="2 3" key="1">
    <citation type="submission" date="2015-05" db="EMBL/GenBank/DDBJ databases">
        <title>Genome sequencing and analysis of members of genus Stenotrophomonas.</title>
        <authorList>
            <person name="Patil P.P."/>
            <person name="Midha S."/>
            <person name="Patil P.B."/>
        </authorList>
    </citation>
    <scope>NUCLEOTIDE SEQUENCE [LARGE SCALE GENOMIC DNA]</scope>
    <source>
        <strain evidence="2 3">DSM 21508</strain>
    </source>
</reference>
<feature type="transmembrane region" description="Helical" evidence="1">
    <location>
        <begin position="6"/>
        <end position="31"/>
    </location>
</feature>
<keyword evidence="1" id="KW-0472">Membrane</keyword>
<name>A0A0R0D9G7_9GAMM</name>
<keyword evidence="3" id="KW-1185">Reference proteome</keyword>
<organism evidence="2 3">
    <name type="scientific">Stenotrophomonas chelatiphaga</name>
    <dbReference type="NCBI Taxonomy" id="517011"/>
    <lineage>
        <taxon>Bacteria</taxon>
        <taxon>Pseudomonadati</taxon>
        <taxon>Pseudomonadota</taxon>
        <taxon>Gammaproteobacteria</taxon>
        <taxon>Lysobacterales</taxon>
        <taxon>Lysobacteraceae</taxon>
        <taxon>Stenotrophomonas</taxon>
    </lineage>
</organism>
<evidence type="ECO:0000256" key="1">
    <source>
        <dbReference type="SAM" id="Phobius"/>
    </source>
</evidence>
<proteinExistence type="predicted"/>
<protein>
    <submittedName>
        <fullName evidence="2">Membrane protein</fullName>
    </submittedName>
</protein>
<dbReference type="PATRIC" id="fig|517011.3.peg.1036"/>
<evidence type="ECO:0000313" key="3">
    <source>
        <dbReference type="Proteomes" id="UP000051386"/>
    </source>
</evidence>
<evidence type="ECO:0000313" key="2">
    <source>
        <dbReference type="EMBL" id="KRG74558.1"/>
    </source>
</evidence>
<dbReference type="AlphaFoldDB" id="A0A0R0D9G7"/>
<keyword evidence="1" id="KW-1133">Transmembrane helix</keyword>
<keyword evidence="1" id="KW-0812">Transmembrane</keyword>
<dbReference type="RefSeq" id="WP_057507963.1">
    <property type="nucleotide sequence ID" value="NZ_DAMBRS010000009.1"/>
</dbReference>
<dbReference type="Proteomes" id="UP000051386">
    <property type="component" value="Unassembled WGS sequence"/>
</dbReference>
<dbReference type="EMBL" id="LDJK01000023">
    <property type="protein sequence ID" value="KRG74558.1"/>
    <property type="molecule type" value="Genomic_DNA"/>
</dbReference>